<accession>A0ABT3YIE8</accession>
<evidence type="ECO:0000256" key="1">
    <source>
        <dbReference type="ARBA" id="ARBA00006817"/>
    </source>
</evidence>
<evidence type="ECO:0000313" key="4">
    <source>
        <dbReference type="Proteomes" id="UP001081283"/>
    </source>
</evidence>
<feature type="domain" description="Activator of Hsp90 ATPase homologue 1/2-like C-terminal" evidence="2">
    <location>
        <begin position="12"/>
        <end position="148"/>
    </location>
</feature>
<dbReference type="Gene3D" id="3.30.530.20">
    <property type="match status" value="1"/>
</dbReference>
<dbReference type="InterPro" id="IPR013538">
    <property type="entry name" value="ASHA1/2-like_C"/>
</dbReference>
<sequence>MSNSIERTVDLDAPKERVWKALTDHTEFGTWFRLKLHGPFLPGKITTGEVTYPGFEGHRFWARVETLDAPTRFSFFWPYDETVDPDDPELENKVTLVEFTLQNITGGTRLTVRESGFDRLPESRRVQLFRDNTGGWAIQMNNIKTHVE</sequence>
<comment type="similarity">
    <text evidence="1">Belongs to the AHA1 family.</text>
</comment>
<name>A0ABT3YIE8_9HYPH</name>
<evidence type="ECO:0000259" key="2">
    <source>
        <dbReference type="Pfam" id="PF08327"/>
    </source>
</evidence>
<dbReference type="Pfam" id="PF08327">
    <property type="entry name" value="AHSA1"/>
    <property type="match status" value="1"/>
</dbReference>
<keyword evidence="4" id="KW-1185">Reference proteome</keyword>
<dbReference type="EMBL" id="JAOVZQ010000001">
    <property type="protein sequence ID" value="MCY0095677.1"/>
    <property type="molecule type" value="Genomic_DNA"/>
</dbReference>
<dbReference type="InterPro" id="IPR023393">
    <property type="entry name" value="START-like_dom_sf"/>
</dbReference>
<proteinExistence type="inferred from homology"/>
<comment type="caution">
    <text evidence="3">The sequence shown here is derived from an EMBL/GenBank/DDBJ whole genome shotgun (WGS) entry which is preliminary data.</text>
</comment>
<gene>
    <name evidence="3" type="ORF">OEG82_16865</name>
</gene>
<reference evidence="3" key="1">
    <citation type="submission" date="2022-10" db="EMBL/GenBank/DDBJ databases">
        <title>Hoeflea sp. J2-29, isolated from marine algae.</title>
        <authorList>
            <person name="Kristyanto S."/>
            <person name="Kim J.M."/>
            <person name="Jeon C.O."/>
        </authorList>
    </citation>
    <scope>NUCLEOTIDE SEQUENCE</scope>
    <source>
        <strain evidence="3">J2-29</strain>
    </source>
</reference>
<organism evidence="3 4">
    <name type="scientific">Hoeflea ulvae</name>
    <dbReference type="NCBI Taxonomy" id="2983764"/>
    <lineage>
        <taxon>Bacteria</taxon>
        <taxon>Pseudomonadati</taxon>
        <taxon>Pseudomonadota</taxon>
        <taxon>Alphaproteobacteria</taxon>
        <taxon>Hyphomicrobiales</taxon>
        <taxon>Rhizobiaceae</taxon>
        <taxon>Hoeflea</taxon>
    </lineage>
</organism>
<protein>
    <submittedName>
        <fullName evidence="3">SRPBCC family protein</fullName>
    </submittedName>
</protein>
<dbReference type="CDD" id="cd08898">
    <property type="entry name" value="SRPBCC_CalC_Aha1-like_5"/>
    <property type="match status" value="1"/>
</dbReference>
<dbReference type="Proteomes" id="UP001081283">
    <property type="component" value="Unassembled WGS sequence"/>
</dbReference>
<evidence type="ECO:0000313" key="3">
    <source>
        <dbReference type="EMBL" id="MCY0095677.1"/>
    </source>
</evidence>
<dbReference type="SUPFAM" id="SSF55961">
    <property type="entry name" value="Bet v1-like"/>
    <property type="match status" value="1"/>
</dbReference>
<dbReference type="RefSeq" id="WP_267613556.1">
    <property type="nucleotide sequence ID" value="NZ_JAOVZQ010000001.1"/>
</dbReference>